<dbReference type="RefSeq" id="WP_020878695.1">
    <property type="nucleotide sequence ID" value="NZ_ATHJ01000129.1"/>
</dbReference>
<evidence type="ECO:0000313" key="2">
    <source>
        <dbReference type="Proteomes" id="UP000014977"/>
    </source>
</evidence>
<evidence type="ECO:0000313" key="1">
    <source>
        <dbReference type="EMBL" id="EPR33190.1"/>
    </source>
</evidence>
<organism evidence="1 2">
    <name type="scientific">Desulfococcus multivorans DSM 2059</name>
    <dbReference type="NCBI Taxonomy" id="1121405"/>
    <lineage>
        <taxon>Bacteria</taxon>
        <taxon>Pseudomonadati</taxon>
        <taxon>Thermodesulfobacteriota</taxon>
        <taxon>Desulfobacteria</taxon>
        <taxon>Desulfobacterales</taxon>
        <taxon>Desulfococcaceae</taxon>
        <taxon>Desulfococcus</taxon>
    </lineage>
</organism>
<accession>S7T9G1</accession>
<dbReference type="STRING" id="897.B2D07_14680"/>
<dbReference type="AlphaFoldDB" id="S7T9G1"/>
<dbReference type="GO" id="GO:0016779">
    <property type="term" value="F:nucleotidyltransferase activity"/>
    <property type="evidence" value="ECO:0007669"/>
    <property type="project" value="UniProtKB-KW"/>
</dbReference>
<dbReference type="SUPFAM" id="SSF54197">
    <property type="entry name" value="HIT-like"/>
    <property type="match status" value="2"/>
</dbReference>
<protein>
    <submittedName>
        <fullName evidence="1">Galactose-1-phosphate uridylyltransferase-like protein</fullName>
    </submittedName>
</protein>
<keyword evidence="1" id="KW-0548">Nucleotidyltransferase</keyword>
<proteinExistence type="predicted"/>
<gene>
    <name evidence="1" type="ORF">dsmv_3539</name>
</gene>
<comment type="caution">
    <text evidence="1">The sequence shown here is derived from an EMBL/GenBank/DDBJ whole genome shotgun (WGS) entry which is preliminary data.</text>
</comment>
<keyword evidence="1" id="KW-0808">Transferase</keyword>
<keyword evidence="2" id="KW-1185">Reference proteome</keyword>
<dbReference type="Gene3D" id="3.30.428.10">
    <property type="entry name" value="HIT-like"/>
    <property type="match status" value="2"/>
</dbReference>
<sequence>MLPFKQETFFSRILLPSGDIAERPIEIRTHPITGRTCRITYSRGEEQEPGAESLPEPPPFAQNRDACPFCRARLADRTPRFPPEVWSQGRMVRGSSILFPNLFPYGRYSAVSLFDDQHFVEIGTARLEAYADSFLNCRDYLMQILSHDSAAVFMAVTQNHLPSAGGSLLHPHLQVQADRTPANHQRFLQSRAHGHRRQFGTRLFSDYLAMEKQAGRRWIGATGSWQWLAAFAPEGFFEIWGILPDITTLRNTTEAHWQTLAQGVLNVQNFYRSLGRNGYNLGLLFLEDGSDDLELRVILRVRSNYAPWVRSDFTGFEVMLGDMATFSAPEATAETARAFWREAPRFS</sequence>
<dbReference type="eggNOG" id="COG1085">
    <property type="taxonomic scope" value="Bacteria"/>
</dbReference>
<dbReference type="EMBL" id="ATHJ01000129">
    <property type="protein sequence ID" value="EPR33190.1"/>
    <property type="molecule type" value="Genomic_DNA"/>
</dbReference>
<dbReference type="OrthoDB" id="9769064at2"/>
<name>S7T9G1_DESML</name>
<dbReference type="InterPro" id="IPR036265">
    <property type="entry name" value="HIT-like_sf"/>
</dbReference>
<dbReference type="Proteomes" id="UP000014977">
    <property type="component" value="Unassembled WGS sequence"/>
</dbReference>
<reference evidence="1 2" key="1">
    <citation type="journal article" date="2013" name="Genome Announc.">
        <title>Draft genome sequences for three mercury-methylating, sulfate-reducing bacteria.</title>
        <authorList>
            <person name="Brown S.D."/>
            <person name="Hurt R.A.Jr."/>
            <person name="Gilmour C.C."/>
            <person name="Elias D.A."/>
        </authorList>
    </citation>
    <scope>NUCLEOTIDE SEQUENCE [LARGE SCALE GENOMIC DNA]</scope>
    <source>
        <strain evidence="1 2">DSM 2059</strain>
    </source>
</reference>